<dbReference type="EMBL" id="CP011129">
    <property type="protein sequence ID" value="ALN79480.1"/>
    <property type="molecule type" value="Genomic_DNA"/>
</dbReference>
<evidence type="ECO:0000313" key="1">
    <source>
        <dbReference type="EMBL" id="ALN79480.1"/>
    </source>
</evidence>
<proteinExistence type="predicted"/>
<accession>A0A0S2F7D4</accession>
<keyword evidence="2" id="KW-1185">Reference proteome</keyword>
<organism evidence="1 2">
    <name type="scientific">Lysobacter antibioticus</name>
    <dbReference type="NCBI Taxonomy" id="84531"/>
    <lineage>
        <taxon>Bacteria</taxon>
        <taxon>Pseudomonadati</taxon>
        <taxon>Pseudomonadota</taxon>
        <taxon>Gammaproteobacteria</taxon>
        <taxon>Lysobacterales</taxon>
        <taxon>Lysobacteraceae</taxon>
        <taxon>Lysobacter</taxon>
    </lineage>
</organism>
<dbReference type="AlphaFoldDB" id="A0A0S2F7D4"/>
<sequence length="111" mass="12204">MDEQLEARLRQIEARLASYEKPVMALPTLLKVTDELIKTSPLSPMLVAMLTAAVRALIASHPDPAALKREWDHRVSEFWSASGSTATVQPAVVKELQALIESEIAEALGKR</sequence>
<gene>
    <name evidence="1" type="ORF">LA76x_1323</name>
</gene>
<protein>
    <submittedName>
        <fullName evidence="1">Uncharacterized protein</fullName>
    </submittedName>
</protein>
<evidence type="ECO:0000313" key="2">
    <source>
        <dbReference type="Proteomes" id="UP000060787"/>
    </source>
</evidence>
<dbReference type="STRING" id="84531.LA76x_1323"/>
<dbReference type="KEGG" id="lab:LA76x_1323"/>
<reference evidence="1 2" key="1">
    <citation type="journal article" date="2015" name="BMC Genomics">
        <title>Comparative genomics and metabolic profiling of the genus Lysobacter.</title>
        <authorList>
            <person name="de Bruijn I."/>
            <person name="Cheng X."/>
            <person name="de Jager V."/>
            <person name="Exposito R.G."/>
            <person name="Watrous J."/>
            <person name="Patel N."/>
            <person name="Postma J."/>
            <person name="Dorrestein P.C."/>
            <person name="Kobayashi D."/>
            <person name="Raaijmakers J.M."/>
        </authorList>
    </citation>
    <scope>NUCLEOTIDE SEQUENCE [LARGE SCALE GENOMIC DNA]</scope>
    <source>
        <strain evidence="1 2">76</strain>
    </source>
</reference>
<dbReference type="Proteomes" id="UP000060787">
    <property type="component" value="Chromosome"/>
</dbReference>
<dbReference type="PATRIC" id="fig|84531.8.peg.1350"/>
<dbReference type="RefSeq" id="WP_057917062.1">
    <property type="nucleotide sequence ID" value="NZ_CP011129.1"/>
</dbReference>
<name>A0A0S2F7D4_LYSAN</name>